<dbReference type="PANTHER" id="PTHR38790">
    <property type="entry name" value="2EXR DOMAIN-CONTAINING PROTEIN-RELATED"/>
    <property type="match status" value="1"/>
</dbReference>
<reference evidence="2 3" key="1">
    <citation type="submission" date="2016-10" db="EMBL/GenBank/DDBJ databases">
        <title>Proteomics and genomics reveal pathogen-plant mechanisms compatible with a hemibiotrophic lifestyle of Diplodia corticola.</title>
        <authorList>
            <person name="Fernandes I."/>
            <person name="De Jonge R."/>
            <person name="Van De Peer Y."/>
            <person name="Devreese B."/>
            <person name="Alves A."/>
            <person name="Esteves A.C."/>
        </authorList>
    </citation>
    <scope>NUCLEOTIDE SEQUENCE [LARGE SCALE GENOMIC DNA]</scope>
    <source>
        <strain evidence="2 3">CBS 112549</strain>
    </source>
</reference>
<organism evidence="2 3">
    <name type="scientific">Diplodia corticola</name>
    <dbReference type="NCBI Taxonomy" id="236234"/>
    <lineage>
        <taxon>Eukaryota</taxon>
        <taxon>Fungi</taxon>
        <taxon>Dikarya</taxon>
        <taxon>Ascomycota</taxon>
        <taxon>Pezizomycotina</taxon>
        <taxon>Dothideomycetes</taxon>
        <taxon>Dothideomycetes incertae sedis</taxon>
        <taxon>Botryosphaeriales</taxon>
        <taxon>Botryosphaeriaceae</taxon>
        <taxon>Diplodia</taxon>
    </lineage>
</organism>
<accession>A0A1J9QJH7</accession>
<comment type="caution">
    <text evidence="2">The sequence shown here is derived from an EMBL/GenBank/DDBJ whole genome shotgun (WGS) entry which is preliminary data.</text>
</comment>
<evidence type="ECO:0000259" key="1">
    <source>
        <dbReference type="Pfam" id="PF24864"/>
    </source>
</evidence>
<name>A0A1J9QJH7_9PEZI</name>
<dbReference type="RefSeq" id="XP_020124877.1">
    <property type="nucleotide sequence ID" value="XM_020271181.1"/>
</dbReference>
<proteinExistence type="predicted"/>
<dbReference type="GeneID" id="31011440"/>
<gene>
    <name evidence="2" type="ORF">BKCO1_1420001</name>
</gene>
<keyword evidence="3" id="KW-1185">Reference proteome</keyword>
<evidence type="ECO:0000313" key="2">
    <source>
        <dbReference type="EMBL" id="OJD28617.1"/>
    </source>
</evidence>
<feature type="domain" description="DUF7730" evidence="1">
    <location>
        <begin position="22"/>
        <end position="133"/>
    </location>
</feature>
<dbReference type="InterPro" id="IPR056632">
    <property type="entry name" value="DUF7730"/>
</dbReference>
<dbReference type="Pfam" id="PF24864">
    <property type="entry name" value="DUF7730"/>
    <property type="match status" value="1"/>
</dbReference>
<dbReference type="OrthoDB" id="4757095at2759"/>
<protein>
    <recommendedName>
        <fullName evidence="1">DUF7730 domain-containing protein</fullName>
    </recommendedName>
</protein>
<sequence length="231" mass="25229">MLSFPPSRPRSQLTTNTLSLTHSYTEAIPILYAENTFSFTDLWTLIDFLTRCIPAAHAEKMRSLDLTWTLFYCPGHTLTPSVRLSVIASGTRGCGGGRHGGPAPHNVATWREVWSCVSSSLPGLRRVRLDLSDRWLNGGCFCSSSSSDGRPGGVAVIRLYDGDPKALWLEWLRPVGSALALPRGGRQVKVEGAVWCRLDDPGSVHAVIRGDGGEGGRRLLVVLPDGEEMEW</sequence>
<evidence type="ECO:0000313" key="3">
    <source>
        <dbReference type="Proteomes" id="UP000183809"/>
    </source>
</evidence>
<dbReference type="Proteomes" id="UP000183809">
    <property type="component" value="Unassembled WGS sequence"/>
</dbReference>
<dbReference type="STRING" id="236234.A0A1J9QJH7"/>
<dbReference type="AlphaFoldDB" id="A0A1J9QJH7"/>
<dbReference type="EMBL" id="MNUE01000142">
    <property type="protein sequence ID" value="OJD28617.1"/>
    <property type="molecule type" value="Genomic_DNA"/>
</dbReference>